<dbReference type="Proteomes" id="UP000619457">
    <property type="component" value="Unassembled WGS sequence"/>
</dbReference>
<dbReference type="AlphaFoldDB" id="A0A918UJC2"/>
<evidence type="ECO:0000313" key="2">
    <source>
        <dbReference type="Proteomes" id="UP000619457"/>
    </source>
</evidence>
<reference evidence="1" key="2">
    <citation type="submission" date="2020-09" db="EMBL/GenBank/DDBJ databases">
        <authorList>
            <person name="Sun Q."/>
            <person name="Kim S."/>
        </authorList>
    </citation>
    <scope>NUCLEOTIDE SEQUENCE</scope>
    <source>
        <strain evidence="1">KCTC 12368</strain>
    </source>
</reference>
<gene>
    <name evidence="1" type="ORF">GCM10007049_03100</name>
</gene>
<organism evidence="1 2">
    <name type="scientific">Echinicola pacifica</name>
    <dbReference type="NCBI Taxonomy" id="346377"/>
    <lineage>
        <taxon>Bacteria</taxon>
        <taxon>Pseudomonadati</taxon>
        <taxon>Bacteroidota</taxon>
        <taxon>Cytophagia</taxon>
        <taxon>Cytophagales</taxon>
        <taxon>Cyclobacteriaceae</taxon>
        <taxon>Echinicola</taxon>
    </lineage>
</organism>
<proteinExistence type="predicted"/>
<dbReference type="EMBL" id="BMWX01000001">
    <property type="protein sequence ID" value="GGZ14590.1"/>
    <property type="molecule type" value="Genomic_DNA"/>
</dbReference>
<evidence type="ECO:0000313" key="1">
    <source>
        <dbReference type="EMBL" id="GGZ14590.1"/>
    </source>
</evidence>
<protein>
    <submittedName>
        <fullName evidence="1">Uncharacterized protein</fullName>
    </submittedName>
</protein>
<keyword evidence="2" id="KW-1185">Reference proteome</keyword>
<sequence length="63" mass="6951">MDRCFLLNVQIEGNLYNSSKPMKSSGYLAFVKVEFIHEGKINFPEGKGTASIGIQNIDQVESG</sequence>
<accession>A0A918UJC2</accession>
<reference evidence="1" key="1">
    <citation type="journal article" date="2014" name="Int. J. Syst. Evol. Microbiol.">
        <title>Complete genome sequence of Corynebacterium casei LMG S-19264T (=DSM 44701T), isolated from a smear-ripened cheese.</title>
        <authorList>
            <consortium name="US DOE Joint Genome Institute (JGI-PGF)"/>
            <person name="Walter F."/>
            <person name="Albersmeier A."/>
            <person name="Kalinowski J."/>
            <person name="Ruckert C."/>
        </authorList>
    </citation>
    <scope>NUCLEOTIDE SEQUENCE</scope>
    <source>
        <strain evidence="1">KCTC 12368</strain>
    </source>
</reference>
<comment type="caution">
    <text evidence="1">The sequence shown here is derived from an EMBL/GenBank/DDBJ whole genome shotgun (WGS) entry which is preliminary data.</text>
</comment>
<name>A0A918UJC2_9BACT</name>